<dbReference type="GO" id="GO:0016301">
    <property type="term" value="F:kinase activity"/>
    <property type="evidence" value="ECO:0007669"/>
    <property type="project" value="UniProtKB-KW"/>
</dbReference>
<evidence type="ECO:0000313" key="3">
    <source>
        <dbReference type="Proteomes" id="UP000325313"/>
    </source>
</evidence>
<organism evidence="2 3">
    <name type="scientific">Puccinia graminis f. sp. tritici</name>
    <dbReference type="NCBI Taxonomy" id="56615"/>
    <lineage>
        <taxon>Eukaryota</taxon>
        <taxon>Fungi</taxon>
        <taxon>Dikarya</taxon>
        <taxon>Basidiomycota</taxon>
        <taxon>Pucciniomycotina</taxon>
        <taxon>Pucciniomycetes</taxon>
        <taxon>Pucciniales</taxon>
        <taxon>Pucciniaceae</taxon>
        <taxon>Puccinia</taxon>
    </lineage>
</organism>
<proteinExistence type="predicted"/>
<keyword evidence="2" id="KW-0418">Kinase</keyword>
<comment type="caution">
    <text evidence="2">The sequence shown here is derived from an EMBL/GenBank/DDBJ whole genome shotgun (WGS) entry which is preliminary data.</text>
</comment>
<accession>A0A5B0PMB6</accession>
<reference evidence="2 3" key="1">
    <citation type="submission" date="2019-05" db="EMBL/GenBank/DDBJ databases">
        <title>Emergence of the Ug99 lineage of the wheat stem rust pathogen through somatic hybridization.</title>
        <authorList>
            <person name="Li F."/>
            <person name="Upadhyaya N.M."/>
            <person name="Sperschneider J."/>
            <person name="Matny O."/>
            <person name="Nguyen-Phuc H."/>
            <person name="Mago R."/>
            <person name="Raley C."/>
            <person name="Miller M.E."/>
            <person name="Silverstein K.A.T."/>
            <person name="Henningsen E."/>
            <person name="Hirsch C.D."/>
            <person name="Visser B."/>
            <person name="Pretorius Z.A."/>
            <person name="Steffenson B.J."/>
            <person name="Schwessinger B."/>
            <person name="Dodds P.N."/>
            <person name="Figueroa M."/>
        </authorList>
    </citation>
    <scope>NUCLEOTIDE SEQUENCE [LARGE SCALE GENOMIC DNA]</scope>
    <source>
        <strain evidence="2 3">Ug99</strain>
    </source>
</reference>
<protein>
    <submittedName>
        <fullName evidence="2">Adenylate kinase</fullName>
    </submittedName>
</protein>
<dbReference type="AlphaFoldDB" id="A0A5B0PMB6"/>
<dbReference type="EMBL" id="VDEP01000337">
    <property type="protein sequence ID" value="KAA1102785.1"/>
    <property type="molecule type" value="Genomic_DNA"/>
</dbReference>
<name>A0A5B0PMB6_PUCGR</name>
<evidence type="ECO:0000256" key="1">
    <source>
        <dbReference type="SAM" id="MobiDB-lite"/>
    </source>
</evidence>
<dbReference type="Proteomes" id="UP000325313">
    <property type="component" value="Unassembled WGS sequence"/>
</dbReference>
<evidence type="ECO:0000313" key="2">
    <source>
        <dbReference type="EMBL" id="KAA1102785.1"/>
    </source>
</evidence>
<sequence>MQYTHFLLWLTPHVDGGDRPTTTTQLPAEPLGNSANLPANMATTTTGGTRDSNLPPASLPRDQQRQLDQHGGSISGSQATEISYLKKLVSDLSLKVRLPLPLKFPVSIGNLFLISCDHVDSTL</sequence>
<gene>
    <name evidence="2" type="primary">ADK1_4</name>
    <name evidence="2" type="ORF">PGTUg99_035967</name>
</gene>
<keyword evidence="2" id="KW-0808">Transferase</keyword>
<feature type="compositionally biased region" description="Polar residues" evidence="1">
    <location>
        <begin position="33"/>
        <end position="52"/>
    </location>
</feature>
<feature type="region of interest" description="Disordered" evidence="1">
    <location>
        <begin position="17"/>
        <end position="76"/>
    </location>
</feature>